<feature type="domain" description="YMC020W-like alpha/beta hydrolase" evidence="2">
    <location>
        <begin position="858"/>
        <end position="980"/>
    </location>
</feature>
<feature type="compositionally biased region" description="Pro residues" evidence="1">
    <location>
        <begin position="599"/>
        <end position="611"/>
    </location>
</feature>
<feature type="region of interest" description="Disordered" evidence="1">
    <location>
        <begin position="543"/>
        <end position="632"/>
    </location>
</feature>
<feature type="compositionally biased region" description="Low complexity" evidence="1">
    <location>
        <begin position="378"/>
        <end position="395"/>
    </location>
</feature>
<feature type="region of interest" description="Disordered" evidence="1">
    <location>
        <begin position="647"/>
        <end position="775"/>
    </location>
</feature>
<feature type="compositionally biased region" description="Polar residues" evidence="1">
    <location>
        <begin position="647"/>
        <end position="656"/>
    </location>
</feature>
<dbReference type="InParanoid" id="K1V5K3"/>
<dbReference type="OrthoDB" id="5598028at2759"/>
<evidence type="ECO:0000313" key="3">
    <source>
        <dbReference type="EMBL" id="EKC99244.1"/>
    </source>
</evidence>
<gene>
    <name evidence="3" type="ORF">A1Q2_06444</name>
</gene>
<evidence type="ECO:0000259" key="2">
    <source>
        <dbReference type="Pfam" id="PF26147"/>
    </source>
</evidence>
<feature type="compositionally biased region" description="Low complexity" evidence="1">
    <location>
        <begin position="327"/>
        <end position="362"/>
    </location>
</feature>
<feature type="region of interest" description="Disordered" evidence="1">
    <location>
        <begin position="44"/>
        <end position="75"/>
    </location>
</feature>
<feature type="compositionally biased region" description="Basic and acidic residues" evidence="1">
    <location>
        <begin position="689"/>
        <end position="701"/>
    </location>
</feature>
<dbReference type="InterPro" id="IPR058933">
    <property type="entry name" value="YMC020W-like_ab_hydrolase"/>
</dbReference>
<feature type="compositionally biased region" description="Basic and acidic residues" evidence="1">
    <location>
        <begin position="552"/>
        <end position="568"/>
    </location>
</feature>
<feature type="compositionally biased region" description="Pro residues" evidence="1">
    <location>
        <begin position="761"/>
        <end position="771"/>
    </location>
</feature>
<dbReference type="Proteomes" id="UP000006757">
    <property type="component" value="Unassembled WGS sequence"/>
</dbReference>
<feature type="compositionally biased region" description="Basic and acidic residues" evidence="1">
    <location>
        <begin position="499"/>
        <end position="508"/>
    </location>
</feature>
<reference evidence="3 4" key="1">
    <citation type="journal article" date="2012" name="Eukaryot. Cell">
        <title>Genome sequence of the Trichosporon asahii environmental strain CBS 8904.</title>
        <authorList>
            <person name="Yang R.Y."/>
            <person name="Li H.T."/>
            <person name="Zhu H."/>
            <person name="Zhou G.P."/>
            <person name="Wang M."/>
            <person name="Wang L."/>
        </authorList>
    </citation>
    <scope>NUCLEOTIDE SEQUENCE [LARGE SCALE GENOMIC DNA]</scope>
    <source>
        <strain evidence="3 4">CBS 8904</strain>
    </source>
</reference>
<feature type="compositionally biased region" description="Low complexity" evidence="1">
    <location>
        <begin position="242"/>
        <end position="267"/>
    </location>
</feature>
<protein>
    <recommendedName>
        <fullName evidence="2">YMC020W-like alpha/beta hydrolase domain-containing protein</fullName>
    </recommendedName>
</protein>
<dbReference type="OMA" id="WYSPWAW"/>
<name>K1V5K3_TRIAC</name>
<dbReference type="Pfam" id="PF26147">
    <property type="entry name" value="AB_HYDROLASE_YMC0-YMC35"/>
    <property type="match status" value="2"/>
</dbReference>
<organism evidence="3 4">
    <name type="scientific">Trichosporon asahii var. asahii (strain CBS 8904)</name>
    <name type="common">Yeast</name>
    <dbReference type="NCBI Taxonomy" id="1220162"/>
    <lineage>
        <taxon>Eukaryota</taxon>
        <taxon>Fungi</taxon>
        <taxon>Dikarya</taxon>
        <taxon>Basidiomycota</taxon>
        <taxon>Agaricomycotina</taxon>
        <taxon>Tremellomycetes</taxon>
        <taxon>Trichosporonales</taxon>
        <taxon>Trichosporonaceae</taxon>
        <taxon>Trichosporon</taxon>
    </lineage>
</organism>
<dbReference type="EMBL" id="AMBO01000373">
    <property type="protein sequence ID" value="EKC99244.1"/>
    <property type="molecule type" value="Genomic_DNA"/>
</dbReference>
<feature type="compositionally biased region" description="Polar residues" evidence="1">
    <location>
        <begin position="1276"/>
        <end position="1288"/>
    </location>
</feature>
<proteinExistence type="predicted"/>
<feature type="region of interest" description="Disordered" evidence="1">
    <location>
        <begin position="87"/>
        <end position="524"/>
    </location>
</feature>
<dbReference type="PANTHER" id="PTHR47349">
    <property type="entry name" value="CHROMOSOME 8, WHOLE GENOME SHOTGUN SEQUENCE"/>
    <property type="match status" value="1"/>
</dbReference>
<comment type="caution">
    <text evidence="3">The sequence shown here is derived from an EMBL/GenBank/DDBJ whole genome shotgun (WGS) entry which is preliminary data.</text>
</comment>
<evidence type="ECO:0000256" key="1">
    <source>
        <dbReference type="SAM" id="MobiDB-lite"/>
    </source>
</evidence>
<feature type="compositionally biased region" description="Low complexity" evidence="1">
    <location>
        <begin position="419"/>
        <end position="440"/>
    </location>
</feature>
<dbReference type="PANTHER" id="PTHR47349:SF1">
    <property type="entry name" value="AER328WP"/>
    <property type="match status" value="1"/>
</dbReference>
<feature type="domain" description="YMC020W-like alpha/beta hydrolase" evidence="2">
    <location>
        <begin position="1023"/>
        <end position="1225"/>
    </location>
</feature>
<keyword evidence="4" id="KW-1185">Reference proteome</keyword>
<dbReference type="eggNOG" id="ENOG502QR2T">
    <property type="taxonomic scope" value="Eukaryota"/>
</dbReference>
<feature type="compositionally biased region" description="Polar residues" evidence="1">
    <location>
        <begin position="115"/>
        <end position="131"/>
    </location>
</feature>
<feature type="region of interest" description="Disordered" evidence="1">
    <location>
        <begin position="1268"/>
        <end position="1322"/>
    </location>
</feature>
<evidence type="ECO:0000313" key="4">
    <source>
        <dbReference type="Proteomes" id="UP000006757"/>
    </source>
</evidence>
<feature type="compositionally biased region" description="Basic and acidic residues" evidence="1">
    <location>
        <begin position="170"/>
        <end position="190"/>
    </location>
</feature>
<dbReference type="InterPro" id="IPR058934">
    <property type="entry name" value="YMC020W-like"/>
</dbReference>
<feature type="compositionally biased region" description="Polar residues" evidence="1">
    <location>
        <begin position="614"/>
        <end position="632"/>
    </location>
</feature>
<feature type="compositionally biased region" description="Low complexity" evidence="1">
    <location>
        <begin position="479"/>
        <end position="493"/>
    </location>
</feature>
<sequence length="1340" mass="142534">MRRPPPALRTPGLGPRKAKPAVTLVFAAGDAVPPNVPLGLRRAVSGASPSEEALSRQLDQDMAGERLGLRSRRSSAATLASLRTFSADAGNTVQEEEGECDDQQAGPSRPRENTDTLQVPSCAVSTSTPSVMSDVEPTKPEPPSTPPRKVNPKHSGAWLRWNSPTPTFPKRGEKGKGREVESLAEPDHNTDTAPGQRSDAPTPTRNVGTTSAHTGDTQPGTSASARGPSPSHAHEDADINDVSGLLGRNSLNSSTTTNPVSSLTSSTASKPAESTMLAAPAEVTEKEVEAPTQSDPQSDPPPSPQPEAQSQAQPEPPKGWLEYVFGPSRPRAPAPAAKTPSTSRASAPVSTPSRTSTPTVHPAPSTQAAIATKNKAESVVSTSSTSRPPATAHSSHGPVMNGNGNEPNAKRCKLDPEIASLAPSTTPTKAPPTVSSTSAAKLMARESPAAASLKATSIRNGRPGHVPSTTTQPTPNMPSEPSSKASSAAGSAPHTPVRRSMDSTREPDSPADDPDLTPKAEPMHVAEVQGWGAYFTSFVFSSTVSTPAKPQEQPERPKNTTGHSKDSDATIVEATDPAADQKPLPTEELPGQPDERTSTPPPAHLPAPPQPVAQGSTPSPGSKNKLASSTSSTAGWLNYLAFRASQKKITGSTVGSSEPRVSGETAREEVMDFENDPNFPTAESPTKAAAEKALVKKEQKEQPAATQRARDKNLTHKRSQNLSQAQSLALEARRQSSTSSTRSGVLANERPLAAANKPKSSLPPPPQPPAKQPSLLIPSFETTFDRPPRSFLPRTTAGGVATVTGVAWRALGAMSSYVYGEKEDANKDMRGRKAGRDVGADLPRRIGLGSGTPDDGWKNVRRVVVVGVHGWFPVKMLTSVIGEPTGTSVRFANMMGEAVKKFFREKGIDDSEIRLTLIPLEGEGTIENRVDKLYKAYLSNPAWINDLRRADAIFFAAHSQGCIVTTHLISRMIAQGHIRTPHNRDAVARCEWAFGPIAIVPSEDSKKGKQKLAHLTGAEGGRQKVAMLAMCGVHLGPFLHISTSSVIGPYLQWFENAAARELFEFQDTESPVSQAYQRALAMILENEVRILLLSSINDQVVPIYGASFSTATHPLLLRALFVDGASYLAEDFMTNLMCFAFMLRNAGIDDQGLVEHLSEATAGSLTGVGHSSPYDDLACYSLLVHYLLHAGPAASPLPPLKIEPFSAKDTKNDFELPWIMRALVDSPEINDLFPSEVRQLKESIADWKPNTKALKEIKKRLEPMAGRKRRVASGLSGLNTVNSSTSSLPGLVNEAGAETGKKQPSKPQSKLLSRATEQRQTIRSECAADAATLTVPPITV</sequence>
<feature type="compositionally biased region" description="Polar residues" evidence="1">
    <location>
        <begin position="191"/>
        <end position="224"/>
    </location>
</feature>
<accession>K1V5K3</accession>
<dbReference type="HOGENOM" id="CLU_253781_0_0_1"/>